<reference evidence="1" key="1">
    <citation type="journal article" date="2017" name="Science">
        <title>Giant viruses with an expanded complement of translation system components.</title>
        <authorList>
            <person name="Schulz F."/>
            <person name="Yutin N."/>
            <person name="Ivanova N.N."/>
            <person name="Ortega D.R."/>
            <person name="Lee T.K."/>
            <person name="Vierheilig J."/>
            <person name="Daims H."/>
            <person name="Horn M."/>
            <person name="Wagner M."/>
            <person name="Jensen G.J."/>
            <person name="Kyrpides N.C."/>
            <person name="Koonin E.V."/>
            <person name="Woyke T."/>
        </authorList>
    </citation>
    <scope>NUCLEOTIDE SEQUENCE</scope>
    <source>
        <strain evidence="1">ILV1</strain>
    </source>
</reference>
<organism evidence="1">
    <name type="scientific">Indivirus ILV1</name>
    <dbReference type="NCBI Taxonomy" id="1977633"/>
    <lineage>
        <taxon>Viruses</taxon>
        <taxon>Varidnaviria</taxon>
        <taxon>Bamfordvirae</taxon>
        <taxon>Nucleocytoviricota</taxon>
        <taxon>Megaviricetes</taxon>
        <taxon>Imitervirales</taxon>
        <taxon>Mimiviridae</taxon>
        <taxon>Klosneuvirinae</taxon>
        <taxon>Indivirus</taxon>
    </lineage>
</organism>
<name>A0A1V0SDZ9_9VIRU</name>
<sequence length="393" mass="46462">MNTLIINKVRYKYEGLWRDNIKRKILDSNNKLLPFPIENTDEWDDKTNFVSILLDVQQKLHNHKNFIFYKKNETFNKDCIICGKKNITHGIYSINNIRWETGFKHYIKKHNIVPSDEFIDFIYRYSNVSKAKSKVIGRINGKKVIKSDKKYLRIDRNQILIMDALMIHGGQKIYGEREFKRSKDNKLKKYKYSEHTGLLDFNNTGLEKIIVSGNTTRVSPDDDDIFLPKNMIEALDYEYIFHTHPPTPVPGARSSQGILYEFPSISDIFHFIDHYNEGRTQGSIVIAPEGMYIIRKKDTDDKKIDINEDKFYKQFIETMWKSQESAIGKYGTEFSLHTFYSVIAQDKKYIKNLNKILNKYKLHIDYHARIKDTDDAWVIDTIYLPVYSIEYKL</sequence>
<gene>
    <name evidence="1" type="ORF">Indivirus_4_36</name>
</gene>
<proteinExistence type="predicted"/>
<evidence type="ECO:0000313" key="1">
    <source>
        <dbReference type="EMBL" id="ARF09864.1"/>
    </source>
</evidence>
<accession>A0A1V0SDZ9</accession>
<dbReference type="EMBL" id="KY684088">
    <property type="protein sequence ID" value="ARF09864.1"/>
    <property type="molecule type" value="Genomic_DNA"/>
</dbReference>
<protein>
    <submittedName>
        <fullName evidence="1">Uncharacterized protein</fullName>
    </submittedName>
</protein>